<sequence>MSPTIFFKKGYRFFFFSREEPRMHVHIYCSGGEAKFWLEPEIELAKNFNLSRKQLKEIENILEEHYDEIKTAWHEWFKG</sequence>
<gene>
    <name evidence="1" type="ORF">A45J_0100</name>
</gene>
<proteinExistence type="predicted"/>
<dbReference type="EMBL" id="BLAB01000001">
    <property type="protein sequence ID" value="GER92385.1"/>
    <property type="molecule type" value="Genomic_DNA"/>
</dbReference>
<dbReference type="InterPro" id="IPR025427">
    <property type="entry name" value="DUF4160"/>
</dbReference>
<comment type="caution">
    <text evidence="1">The sequence shown here is derived from an EMBL/GenBank/DDBJ whole genome shotgun (WGS) entry which is preliminary data.</text>
</comment>
<name>A0A5J4KWP1_9ZZZZ</name>
<reference evidence="1" key="1">
    <citation type="submission" date="2019-10" db="EMBL/GenBank/DDBJ databases">
        <title>Metagenomic sequencing of thiosulfate-disproportionating enrichment culture.</title>
        <authorList>
            <person name="Umezawa K."/>
            <person name="Kojima H."/>
            <person name="Fukui M."/>
        </authorList>
    </citation>
    <scope>NUCLEOTIDE SEQUENCE</scope>
    <source>
        <strain evidence="1">45J</strain>
    </source>
</reference>
<accession>A0A5J4KWP1</accession>
<evidence type="ECO:0000313" key="1">
    <source>
        <dbReference type="EMBL" id="GER92385.1"/>
    </source>
</evidence>
<protein>
    <submittedName>
        <fullName evidence="1">DUF4160 domain-containing protein</fullName>
    </submittedName>
</protein>
<dbReference type="AlphaFoldDB" id="A0A5J4KWP1"/>
<dbReference type="Pfam" id="PF13711">
    <property type="entry name" value="DUF4160"/>
    <property type="match status" value="1"/>
</dbReference>
<organism evidence="1">
    <name type="scientific">hot springs metagenome</name>
    <dbReference type="NCBI Taxonomy" id="433727"/>
    <lineage>
        <taxon>unclassified sequences</taxon>
        <taxon>metagenomes</taxon>
        <taxon>ecological metagenomes</taxon>
    </lineage>
</organism>